<dbReference type="PANTHER" id="PTHR33332">
    <property type="entry name" value="REVERSE TRANSCRIPTASE DOMAIN-CONTAINING PROTEIN"/>
    <property type="match status" value="1"/>
</dbReference>
<proteinExistence type="predicted"/>
<accession>A0AAN7SHJ3</accession>
<sequence>MQIAHPEAQRRPAAACGCGRVSDLAASAKLGGVADAPEGRAAIQRVLHGLEKGADRNLVKVSQGKCQGLHLGKNNLTHRYVPGAGWLGSSFVEKDEGVLVDTGLDMSQRCALPAKEDNRTLGCIRRSVTRRPREMTQPW</sequence>
<protein>
    <submittedName>
        <fullName evidence="1">Uncharacterized protein</fullName>
    </submittedName>
</protein>
<evidence type="ECO:0000313" key="2">
    <source>
        <dbReference type="Proteomes" id="UP001333110"/>
    </source>
</evidence>
<reference evidence="1 2" key="1">
    <citation type="journal article" date="2023" name="J. Hered.">
        <title>Chromosome-level genome of the wood stork (Mycteria americana) provides insight into avian chromosome evolution.</title>
        <authorList>
            <person name="Flamio R. Jr."/>
            <person name="Ramstad K.M."/>
        </authorList>
    </citation>
    <scope>NUCLEOTIDE SEQUENCE [LARGE SCALE GENOMIC DNA]</scope>
    <source>
        <strain evidence="1">JAX WOST 10</strain>
    </source>
</reference>
<gene>
    <name evidence="1" type="ORF">QYF61_008967</name>
</gene>
<name>A0AAN7SHJ3_MYCAM</name>
<evidence type="ECO:0000313" key="1">
    <source>
        <dbReference type="EMBL" id="KAK4830176.1"/>
    </source>
</evidence>
<dbReference type="EMBL" id="JAUNZN010000001">
    <property type="protein sequence ID" value="KAK4830176.1"/>
    <property type="molecule type" value="Genomic_DNA"/>
</dbReference>
<dbReference type="AlphaFoldDB" id="A0AAN7SHJ3"/>
<dbReference type="Proteomes" id="UP001333110">
    <property type="component" value="Unassembled WGS sequence"/>
</dbReference>
<keyword evidence="2" id="KW-1185">Reference proteome</keyword>
<comment type="caution">
    <text evidence="1">The sequence shown here is derived from an EMBL/GenBank/DDBJ whole genome shotgun (WGS) entry which is preliminary data.</text>
</comment>
<organism evidence="1 2">
    <name type="scientific">Mycteria americana</name>
    <name type="common">Wood stork</name>
    <dbReference type="NCBI Taxonomy" id="33587"/>
    <lineage>
        <taxon>Eukaryota</taxon>
        <taxon>Metazoa</taxon>
        <taxon>Chordata</taxon>
        <taxon>Craniata</taxon>
        <taxon>Vertebrata</taxon>
        <taxon>Euteleostomi</taxon>
        <taxon>Archelosauria</taxon>
        <taxon>Archosauria</taxon>
        <taxon>Dinosauria</taxon>
        <taxon>Saurischia</taxon>
        <taxon>Theropoda</taxon>
        <taxon>Coelurosauria</taxon>
        <taxon>Aves</taxon>
        <taxon>Neognathae</taxon>
        <taxon>Neoaves</taxon>
        <taxon>Aequornithes</taxon>
        <taxon>Ciconiiformes</taxon>
        <taxon>Ciconiidae</taxon>
        <taxon>Mycteria</taxon>
    </lineage>
</organism>